<comment type="similarity">
    <text evidence="2">Belongs to the GMC oxidoreductase family.</text>
</comment>
<protein>
    <recommendedName>
        <fullName evidence="5">Glucose-methanol-choline oxidoreductase N-terminal domain-containing protein</fullName>
    </recommendedName>
</protein>
<keyword evidence="7" id="KW-1185">Reference proteome</keyword>
<evidence type="ECO:0000256" key="1">
    <source>
        <dbReference type="ARBA" id="ARBA00001974"/>
    </source>
</evidence>
<feature type="domain" description="Glucose-methanol-choline oxidoreductase N-terminal" evidence="5">
    <location>
        <begin position="67"/>
        <end position="301"/>
    </location>
</feature>
<dbReference type="EMBL" id="JAAAUY010000723">
    <property type="protein sequence ID" value="KAF9326897.1"/>
    <property type="molecule type" value="Genomic_DNA"/>
</dbReference>
<keyword evidence="3" id="KW-0285">Flavoprotein</keyword>
<reference evidence="6" key="1">
    <citation type="journal article" date="2020" name="Fungal Divers.">
        <title>Resolving the Mortierellaceae phylogeny through synthesis of multi-gene phylogenetics and phylogenomics.</title>
        <authorList>
            <person name="Vandepol N."/>
            <person name="Liber J."/>
            <person name="Desiro A."/>
            <person name="Na H."/>
            <person name="Kennedy M."/>
            <person name="Barry K."/>
            <person name="Grigoriev I.V."/>
            <person name="Miller A.N."/>
            <person name="O'Donnell K."/>
            <person name="Stajich J.E."/>
            <person name="Bonito G."/>
        </authorList>
    </citation>
    <scope>NUCLEOTIDE SEQUENCE</scope>
    <source>
        <strain evidence="6">NVP1</strain>
    </source>
</reference>
<dbReference type="InterPro" id="IPR012132">
    <property type="entry name" value="GMC_OxRdtase"/>
</dbReference>
<name>A0A9P5VJ77_9FUNG</name>
<dbReference type="PANTHER" id="PTHR11552:SF147">
    <property type="entry name" value="CHOLINE DEHYDROGENASE, MITOCHONDRIAL"/>
    <property type="match status" value="1"/>
</dbReference>
<organism evidence="6 7">
    <name type="scientific">Podila minutissima</name>
    <dbReference type="NCBI Taxonomy" id="64525"/>
    <lineage>
        <taxon>Eukaryota</taxon>
        <taxon>Fungi</taxon>
        <taxon>Fungi incertae sedis</taxon>
        <taxon>Mucoromycota</taxon>
        <taxon>Mortierellomycotina</taxon>
        <taxon>Mortierellomycetes</taxon>
        <taxon>Mortierellales</taxon>
        <taxon>Mortierellaceae</taxon>
        <taxon>Podila</taxon>
    </lineage>
</organism>
<evidence type="ECO:0000256" key="3">
    <source>
        <dbReference type="ARBA" id="ARBA00022630"/>
    </source>
</evidence>
<sequence length="367" mass="40704">MAKTGGTAGCVLAARLTEKDPSVRVLILEAGEGIVLKLALFPEWCLKSILQVHANNRVLKQVREKVSINAISYTRGPKDDYNYWASKTGNPGWSYEEVLPYFKKSERLHDPALPADHPLGLRTGRVYQPEYDTLEQEYHGTEGLWKVSYHHFYNSSKGFIRAHKAMGTLTTTVNPCWVSAEPRPSFSPTVAEAAHLSRFWVIPRLVPGAGDRGTVRIVTKVHVERLLLKKRNGVQTAVGVVFRDKRNVLHKVHAKREVPLCTGVFHTPVILLASGIGHQIHESIPVVHHLPGVRQNLSDHVGMSMVFEAPDECDAVRTHASVKELAKALYNYAPRGTGQLLHDLSRDLESSFKGKCGSNRSPVQGPG</sequence>
<dbReference type="SUPFAM" id="SSF51905">
    <property type="entry name" value="FAD/NAD(P)-binding domain"/>
    <property type="match status" value="1"/>
</dbReference>
<dbReference type="Proteomes" id="UP000696485">
    <property type="component" value="Unassembled WGS sequence"/>
</dbReference>
<dbReference type="GO" id="GO:0016614">
    <property type="term" value="F:oxidoreductase activity, acting on CH-OH group of donors"/>
    <property type="evidence" value="ECO:0007669"/>
    <property type="project" value="InterPro"/>
</dbReference>
<comment type="caution">
    <text evidence="6">The sequence shown here is derived from an EMBL/GenBank/DDBJ whole genome shotgun (WGS) entry which is preliminary data.</text>
</comment>
<dbReference type="GO" id="GO:0050660">
    <property type="term" value="F:flavin adenine dinucleotide binding"/>
    <property type="evidence" value="ECO:0007669"/>
    <property type="project" value="InterPro"/>
</dbReference>
<keyword evidence="4" id="KW-0274">FAD</keyword>
<dbReference type="InterPro" id="IPR036188">
    <property type="entry name" value="FAD/NAD-bd_sf"/>
</dbReference>
<evidence type="ECO:0000259" key="5">
    <source>
        <dbReference type="Pfam" id="PF00732"/>
    </source>
</evidence>
<dbReference type="Gene3D" id="3.50.50.60">
    <property type="entry name" value="FAD/NAD(P)-binding domain"/>
    <property type="match status" value="2"/>
</dbReference>
<evidence type="ECO:0000313" key="7">
    <source>
        <dbReference type="Proteomes" id="UP000696485"/>
    </source>
</evidence>
<dbReference type="AlphaFoldDB" id="A0A9P5VJ77"/>
<dbReference type="PANTHER" id="PTHR11552">
    <property type="entry name" value="GLUCOSE-METHANOL-CHOLINE GMC OXIDOREDUCTASE"/>
    <property type="match status" value="1"/>
</dbReference>
<proteinExistence type="inferred from homology"/>
<dbReference type="InterPro" id="IPR000172">
    <property type="entry name" value="GMC_OxRdtase_N"/>
</dbReference>
<evidence type="ECO:0000256" key="2">
    <source>
        <dbReference type="ARBA" id="ARBA00010790"/>
    </source>
</evidence>
<dbReference type="Pfam" id="PF00732">
    <property type="entry name" value="GMC_oxred_N"/>
    <property type="match status" value="1"/>
</dbReference>
<comment type="cofactor">
    <cofactor evidence="1">
        <name>FAD</name>
        <dbReference type="ChEBI" id="CHEBI:57692"/>
    </cofactor>
</comment>
<evidence type="ECO:0000313" key="6">
    <source>
        <dbReference type="EMBL" id="KAF9326897.1"/>
    </source>
</evidence>
<evidence type="ECO:0000256" key="4">
    <source>
        <dbReference type="ARBA" id="ARBA00022827"/>
    </source>
</evidence>
<gene>
    <name evidence="6" type="ORF">BG006_009734</name>
</gene>
<accession>A0A9P5VJ77</accession>